<evidence type="ECO:0000313" key="2">
    <source>
        <dbReference type="Proteomes" id="UP000277582"/>
    </source>
</evidence>
<dbReference type="SUPFAM" id="SSF49899">
    <property type="entry name" value="Concanavalin A-like lectins/glucanases"/>
    <property type="match status" value="1"/>
</dbReference>
<protein>
    <submittedName>
        <fullName evidence="1">Uncharacterized protein</fullName>
    </submittedName>
</protein>
<gene>
    <name evidence="1" type="ORF">D6D85_14810</name>
</gene>
<proteinExistence type="predicted"/>
<reference evidence="1 2" key="1">
    <citation type="submission" date="2018-10" db="EMBL/GenBank/DDBJ databases">
        <title>Co-occurring genomic capacity for anaerobic methane metabolism and dissimilatory sulfite reduction discovered in the Korarchaeota.</title>
        <authorList>
            <person name="Mckay L.J."/>
            <person name="Dlakic M."/>
            <person name="Fields M.W."/>
            <person name="Delmont T.O."/>
            <person name="Eren A.M."/>
            <person name="Jay Z.J."/>
            <person name="Klingelsmith K.B."/>
            <person name="Rusch D.B."/>
            <person name="Inskeep W.P."/>
        </authorList>
    </citation>
    <scope>NUCLEOTIDE SEQUENCE [LARGE SCALE GENOMIC DNA]</scope>
    <source>
        <strain evidence="1 2">MDKW</strain>
    </source>
</reference>
<organism evidence="1 2">
    <name type="scientific">Candidatus Methanodesulfokora washburnensis</name>
    <dbReference type="NCBI Taxonomy" id="2478471"/>
    <lineage>
        <taxon>Archaea</taxon>
        <taxon>Thermoproteota</taxon>
        <taxon>Candidatus Korarchaeia</taxon>
        <taxon>Candidatus Korarchaeia incertae sedis</taxon>
        <taxon>Candidatus Methanodesulfokora</taxon>
    </lineage>
</organism>
<accession>A0A3R9PBY9</accession>
<dbReference type="AlphaFoldDB" id="A0A3R9PBY9"/>
<dbReference type="Gene3D" id="2.60.120.200">
    <property type="match status" value="1"/>
</dbReference>
<keyword evidence="2" id="KW-1185">Reference proteome</keyword>
<name>A0A3R9PBY9_9CREN</name>
<comment type="caution">
    <text evidence="1">The sequence shown here is derived from an EMBL/GenBank/DDBJ whole genome shotgun (WGS) entry which is preliminary data.</text>
</comment>
<sequence>MSIPIANAQGMAETIIFSDDFESYEIGTFPSSGGWTLVWDGAGSRYQVVTSYHYHSPSKSFQLLGAYGWSSVAEKRFSTTARMIGFEAYMMAESYPQNPVSTHASVGSVGFWNRDEATWGKYYVTVAFRADGYLVVHFINGAGAEEDIELQPYTPGIWYKVRVVLDRSANRFSVWVNDELKASNVKITETNINGLEVSSAWAGVTCYFDDVKVFTAEQMALSPSVSSQSGAGIKMKASLIENKTDGSYSFTLQIIPGDTSIVLLLNDTEIRELKNSIYNQLIQNGLLSPEDLSSVVSLVVVAHDNVIDENAVELFDAILQLPQTAIEVSDYVENFGTIKGFILFNARELVFKNFLPPNPPEIAVDILERYFFPNIGGVEDYILKEIPVYVVNLGGIRFNPPGHEIFIVGYGQELEIVVKGLKKPSQNPVELQISGSSVVICSPPLGLLQPNFRPTLNDEKGYPANLYTFSTSITLNKAGLSGWLGNLLSSLYDLLRQLGLLPVNYFPVNYYSDQISVPLTPSK</sequence>
<evidence type="ECO:0000313" key="1">
    <source>
        <dbReference type="EMBL" id="RSN71928.1"/>
    </source>
</evidence>
<dbReference type="EMBL" id="RCOS01000165">
    <property type="protein sequence ID" value="RSN71928.1"/>
    <property type="molecule type" value="Genomic_DNA"/>
</dbReference>
<dbReference type="Proteomes" id="UP000277582">
    <property type="component" value="Unassembled WGS sequence"/>
</dbReference>
<dbReference type="InterPro" id="IPR013320">
    <property type="entry name" value="ConA-like_dom_sf"/>
</dbReference>